<proteinExistence type="predicted"/>
<feature type="non-terminal residue" evidence="1">
    <location>
        <position position="61"/>
    </location>
</feature>
<dbReference type="Proteomes" id="UP001634394">
    <property type="component" value="Unassembled WGS sequence"/>
</dbReference>
<gene>
    <name evidence="1" type="ORF">ACJMK2_029185</name>
</gene>
<accession>A0ABD3XDE7</accession>
<comment type="caution">
    <text evidence="1">The sequence shown here is derived from an EMBL/GenBank/DDBJ whole genome shotgun (WGS) entry which is preliminary data.</text>
</comment>
<evidence type="ECO:0008006" key="3">
    <source>
        <dbReference type="Google" id="ProtNLM"/>
    </source>
</evidence>
<dbReference type="EMBL" id="JBJQND010000003">
    <property type="protein sequence ID" value="KAL3882883.1"/>
    <property type="molecule type" value="Genomic_DNA"/>
</dbReference>
<evidence type="ECO:0000313" key="1">
    <source>
        <dbReference type="EMBL" id="KAL3882883.1"/>
    </source>
</evidence>
<dbReference type="AlphaFoldDB" id="A0ABD3XDE7"/>
<reference evidence="1 2" key="1">
    <citation type="submission" date="2024-11" db="EMBL/GenBank/DDBJ databases">
        <title>Chromosome-level genome assembly of the freshwater bivalve Anodonta woodiana.</title>
        <authorList>
            <person name="Chen X."/>
        </authorList>
    </citation>
    <scope>NUCLEOTIDE SEQUENCE [LARGE SCALE GENOMIC DNA]</scope>
    <source>
        <strain evidence="1">MN2024</strain>
        <tissue evidence="1">Gills</tissue>
    </source>
</reference>
<feature type="non-terminal residue" evidence="1">
    <location>
        <position position="1"/>
    </location>
</feature>
<keyword evidence="2" id="KW-1185">Reference proteome</keyword>
<sequence length="61" mass="6923">KPIRVQFPFTEVTVMKSCARQPTKQLQGCPYNASHWEVVLPSPKPLNAIVFQNKSVIKADR</sequence>
<name>A0ABD3XDE7_SINWO</name>
<evidence type="ECO:0000313" key="2">
    <source>
        <dbReference type="Proteomes" id="UP001634394"/>
    </source>
</evidence>
<organism evidence="1 2">
    <name type="scientific">Sinanodonta woodiana</name>
    <name type="common">Chinese pond mussel</name>
    <name type="synonym">Anodonta woodiana</name>
    <dbReference type="NCBI Taxonomy" id="1069815"/>
    <lineage>
        <taxon>Eukaryota</taxon>
        <taxon>Metazoa</taxon>
        <taxon>Spiralia</taxon>
        <taxon>Lophotrochozoa</taxon>
        <taxon>Mollusca</taxon>
        <taxon>Bivalvia</taxon>
        <taxon>Autobranchia</taxon>
        <taxon>Heteroconchia</taxon>
        <taxon>Palaeoheterodonta</taxon>
        <taxon>Unionida</taxon>
        <taxon>Unionoidea</taxon>
        <taxon>Unionidae</taxon>
        <taxon>Unioninae</taxon>
        <taxon>Sinanodonta</taxon>
    </lineage>
</organism>
<protein>
    <recommendedName>
        <fullName evidence="3">Vitellogenin</fullName>
    </recommendedName>
</protein>